<feature type="transmembrane region" description="Helical" evidence="7">
    <location>
        <begin position="1108"/>
        <end position="1126"/>
    </location>
</feature>
<evidence type="ECO:0000256" key="4">
    <source>
        <dbReference type="ARBA" id="ARBA00022840"/>
    </source>
</evidence>
<dbReference type="GO" id="GO:0005524">
    <property type="term" value="F:ATP binding"/>
    <property type="evidence" value="ECO:0007669"/>
    <property type="project" value="UniProtKB-KW"/>
</dbReference>
<keyword evidence="4" id="KW-0067">ATP-binding</keyword>
<dbReference type="InterPro" id="IPR026082">
    <property type="entry name" value="ABCA"/>
</dbReference>
<protein>
    <submittedName>
        <fullName evidence="10">ABC transporter domain-containing protein</fullName>
    </submittedName>
</protein>
<feature type="transmembrane region" description="Helical" evidence="7">
    <location>
        <begin position="1138"/>
        <end position="1160"/>
    </location>
</feature>
<reference evidence="10" key="1">
    <citation type="submission" date="2016-11" db="UniProtKB">
        <authorList>
            <consortium name="WormBaseParasite"/>
        </authorList>
    </citation>
    <scope>IDENTIFICATION</scope>
</reference>
<dbReference type="PROSITE" id="PS00211">
    <property type="entry name" value="ABC_TRANSPORTER_1"/>
    <property type="match status" value="2"/>
</dbReference>
<accession>A0A1I7TCA7</accession>
<dbReference type="InterPro" id="IPR017871">
    <property type="entry name" value="ABC_transporter-like_CS"/>
</dbReference>
<feature type="transmembrane region" description="Helical" evidence="7">
    <location>
        <begin position="21"/>
        <end position="41"/>
    </location>
</feature>
<feature type="transmembrane region" description="Helical" evidence="7">
    <location>
        <begin position="316"/>
        <end position="335"/>
    </location>
</feature>
<feature type="domain" description="ABC transporter" evidence="8">
    <location>
        <begin position="467"/>
        <end position="697"/>
    </location>
</feature>
<name>A0A1I7TCA7_9PELO</name>
<evidence type="ECO:0000256" key="7">
    <source>
        <dbReference type="SAM" id="Phobius"/>
    </source>
</evidence>
<dbReference type="eggNOG" id="KOG0059">
    <property type="taxonomic scope" value="Eukaryota"/>
</dbReference>
<feature type="transmembrane region" description="Helical" evidence="7">
    <location>
        <begin position="385"/>
        <end position="405"/>
    </location>
</feature>
<evidence type="ECO:0000256" key="6">
    <source>
        <dbReference type="ARBA" id="ARBA00023136"/>
    </source>
</evidence>
<dbReference type="InterPro" id="IPR013525">
    <property type="entry name" value="ABC2_TM"/>
</dbReference>
<dbReference type="Pfam" id="PF00005">
    <property type="entry name" value="ABC_tran"/>
    <property type="match status" value="2"/>
</dbReference>
<evidence type="ECO:0000256" key="2">
    <source>
        <dbReference type="ARBA" id="ARBA00022692"/>
    </source>
</evidence>
<dbReference type="InterPro" id="IPR027417">
    <property type="entry name" value="P-loop_NTPase"/>
</dbReference>
<dbReference type="WBParaSite" id="Csp11.Scaffold58.g340.t1">
    <property type="protein sequence ID" value="Csp11.Scaffold58.g340.t1"/>
    <property type="gene ID" value="Csp11.Scaffold58.g340"/>
</dbReference>
<dbReference type="GO" id="GO:0005319">
    <property type="term" value="F:lipid transporter activity"/>
    <property type="evidence" value="ECO:0007669"/>
    <property type="project" value="TreeGrafter"/>
</dbReference>
<comment type="subcellular location">
    <subcellularLocation>
        <location evidence="1">Membrane</location>
        <topology evidence="1">Multi-pass membrane protein</topology>
    </subcellularLocation>
</comment>
<feature type="transmembrane region" description="Helical" evidence="7">
    <location>
        <begin position="210"/>
        <end position="230"/>
    </location>
</feature>
<dbReference type="FunFam" id="3.40.50.300:FF:000933">
    <property type="entry name" value="ABC transporter A family member 7"/>
    <property type="match status" value="1"/>
</dbReference>
<dbReference type="PROSITE" id="PS50893">
    <property type="entry name" value="ABC_TRANSPORTER_2"/>
    <property type="match status" value="2"/>
</dbReference>
<evidence type="ECO:0000256" key="5">
    <source>
        <dbReference type="ARBA" id="ARBA00022989"/>
    </source>
</evidence>
<dbReference type="Gene3D" id="3.40.50.300">
    <property type="entry name" value="P-loop containing nucleotide triphosphate hydrolases"/>
    <property type="match status" value="2"/>
</dbReference>
<dbReference type="PANTHER" id="PTHR19229">
    <property type="entry name" value="ATP-BINDING CASSETTE TRANSPORTER SUBFAMILY A ABCA"/>
    <property type="match status" value="1"/>
</dbReference>
<dbReference type="GO" id="GO:0016887">
    <property type="term" value="F:ATP hydrolysis activity"/>
    <property type="evidence" value="ECO:0007669"/>
    <property type="project" value="InterPro"/>
</dbReference>
<keyword evidence="2 7" id="KW-0812">Transmembrane</keyword>
<dbReference type="Proteomes" id="UP000095282">
    <property type="component" value="Unplaced"/>
</dbReference>
<proteinExistence type="predicted"/>
<organism evidence="9 10">
    <name type="scientific">Caenorhabditis tropicalis</name>
    <dbReference type="NCBI Taxonomy" id="1561998"/>
    <lineage>
        <taxon>Eukaryota</taxon>
        <taxon>Metazoa</taxon>
        <taxon>Ecdysozoa</taxon>
        <taxon>Nematoda</taxon>
        <taxon>Chromadorea</taxon>
        <taxon>Rhabditida</taxon>
        <taxon>Rhabditina</taxon>
        <taxon>Rhabditomorpha</taxon>
        <taxon>Rhabditoidea</taxon>
        <taxon>Rhabditidae</taxon>
        <taxon>Peloderinae</taxon>
        <taxon>Caenorhabditis</taxon>
    </lineage>
</organism>
<feature type="domain" description="ABC transporter" evidence="8">
    <location>
        <begin position="1282"/>
        <end position="1506"/>
    </location>
</feature>
<dbReference type="Pfam" id="PF12698">
    <property type="entry name" value="ABC2_membrane_3"/>
    <property type="match status" value="2"/>
</dbReference>
<keyword evidence="5 7" id="KW-1133">Transmembrane helix</keyword>
<dbReference type="InterPro" id="IPR003593">
    <property type="entry name" value="AAA+_ATPase"/>
</dbReference>
<sequence length="1608" mass="181968">MFNKLLHLLQKDLLLVRRSRLWTTFEILLPVILIATPPILLNMLMEDAEKSDWQGKNLNKSCEIKFDKMVFDICNGTGSRGLNTTVRDFYLDSPIEWINETIVLKNEQMSREDLMKNAKKCDNIYILESNLSSTIVISPPKRKYFPRKYSFIGHSYLWNRRVYELIQKHRELNLSRILMNQSNSSSKVKHMDFKIYCLPKGNNSMFEKSIFSYFPLFFGICSLMPVISVIRNIMLEKDTVKPYLNTIGLPFWLFYIEHFSFGVIKISILITVSTSVWVLLTPDFPMLVLLGTFFYTFNSVAFAIFFSAIFPSPKRVVEGMVLIWISTVVLTVFYSNPTPTEKWILSFLPTTAFKNYLGAVLLNTNKDSGHLSVLVHTNIMDSQPAAVYLGFMIFNTIWMLVAAIFMDKLIAFLTHVILKKIWGIIGNWNGKSSSSSSSIKTQSVGEQSTILNVQEKLDGRGEAVADIELTGLVKIYANGEKAVNGLSLRAVRGQVSILLGHNGCGKSTTFGMITGMHKPTEGKVMIGGIDANSNRSEARELIGYCPQYNPLYDKLTVMEHLRLVNALKGGSGSEFKEEAESLLKQIELTDKKDTLAKNLSGGMKRKLCVCMAMIGKSRVILLDEPTAGMDPAARIDVQNMLSLVKKDRTILLTTHYMDEAEKLGDWVFVMSHGKMAASGSIHFLKQKYGGGMLLTLVFKTSSDPKNSYEAAIKVCKAICPSATVKDERGQMMEISIPETEKPELPTLFKALEAILEHNYSSPDIQILGSDAQNQARKLELVTIGVSMSSLEQVFIKIGDECDAAIERESGSNRKLERKKKFSELMNHKNQPVEEGSSRILETVIALLEKRAYYLYRNPSQILLQIILPLATLWYFAYMSIPFTGKPHLDQPFHFESLDISEYYQSNVVVQIEDNSDTRLLEYLNSFPNLNVMKGDYNLEIEEVVKEYNMGFKTLGFVIRVSKTGKTVIHVDEENDFGSPSKDIGILMNLVASCMYLMTDLFPKLPHISSNIYWLSTEFQSPGKNVERYFLILIVLSIVIAGILIQSIVYLIEERLCKFAHQQYLTGLSTITYWAVVLLWDFILYTIIIFYIMICVFGFGVYAGHQHELIIVFYSFFFYLAPFVYLTSNVINSPTKGSFLLYIFCIFSYFSILVAVLVFSYNKKGKWFLRIMGPSVGFYVPLLKIIGMSHRNTDLKQFVDMRLRGWEKEGIEIDIISSFFCTSLLTFLLYCVTTKAVRSAYFSFTHPKSKPMPRKHYKGIEQCEAVAEEEELISTVDKEEKALVIDGLIKDFGKFRAVNGLSVSVGNEECFGMLGANGAGKTTTFDIITGLTLPTGGNVTIGGKDITETIHIGYCPQFDAMLQQISCRRTLRIMAKLQGYPNITEVVEAVLECVGMKEHGYKLIKNCSGGQKRKISVGIALMSRANCIILDEPTAGIDPRARREIWDIIHEMREQGKCSIVLTSHSMEECEALCNRIGILRKGEMIASGTSQSLKSQYGNTYMMTLILYNMNDRSTVCQKVKQFMPNAVLKTPETSLTTSFVWEVSLSEYLLQQSTNYLQIPKTKTDKWSQKYQEVAILAGKIKVKDYMLIQASLEDTFIRLITSEEKT</sequence>
<evidence type="ECO:0000313" key="10">
    <source>
        <dbReference type="WBParaSite" id="Csp11.Scaffold58.g340.t1"/>
    </source>
</evidence>
<feature type="transmembrane region" description="Helical" evidence="7">
    <location>
        <begin position="1210"/>
        <end position="1229"/>
    </location>
</feature>
<dbReference type="SMART" id="SM00382">
    <property type="entry name" value="AAA"/>
    <property type="match status" value="2"/>
</dbReference>
<feature type="transmembrane region" description="Helical" evidence="7">
    <location>
        <begin position="1166"/>
        <end position="1185"/>
    </location>
</feature>
<feature type="transmembrane region" description="Helical" evidence="7">
    <location>
        <begin position="1072"/>
        <end position="1102"/>
    </location>
</feature>
<dbReference type="InterPro" id="IPR003439">
    <property type="entry name" value="ABC_transporter-like_ATP-bd"/>
</dbReference>
<dbReference type="SUPFAM" id="SSF52540">
    <property type="entry name" value="P-loop containing nucleoside triphosphate hydrolases"/>
    <property type="match status" value="2"/>
</dbReference>
<keyword evidence="6 7" id="KW-0472">Membrane</keyword>
<keyword evidence="9" id="KW-1185">Reference proteome</keyword>
<evidence type="ECO:0000313" key="9">
    <source>
        <dbReference type="Proteomes" id="UP000095282"/>
    </source>
</evidence>
<evidence type="ECO:0000256" key="1">
    <source>
        <dbReference type="ARBA" id="ARBA00004141"/>
    </source>
</evidence>
<dbReference type="CDD" id="cd03263">
    <property type="entry name" value="ABC_subfamily_A"/>
    <property type="match status" value="2"/>
</dbReference>
<dbReference type="FunFam" id="3.40.50.300:FF:001598">
    <property type="entry name" value="ABC transporter ced-7"/>
    <property type="match status" value="1"/>
</dbReference>
<feature type="transmembrane region" description="Helical" evidence="7">
    <location>
        <begin position="251"/>
        <end position="280"/>
    </location>
</feature>
<evidence type="ECO:0000256" key="3">
    <source>
        <dbReference type="ARBA" id="ARBA00022741"/>
    </source>
</evidence>
<dbReference type="PANTHER" id="PTHR19229:SF151">
    <property type="entry name" value="ABC TRANSPORTER DOMAIN-CONTAINING PROTEIN"/>
    <property type="match status" value="1"/>
</dbReference>
<dbReference type="STRING" id="1561998.A0A1I7TCA7"/>
<feature type="transmembrane region" description="Helical" evidence="7">
    <location>
        <begin position="286"/>
        <end position="309"/>
    </location>
</feature>
<dbReference type="GO" id="GO:0016020">
    <property type="term" value="C:membrane"/>
    <property type="evidence" value="ECO:0007669"/>
    <property type="project" value="UniProtKB-SubCell"/>
</dbReference>
<evidence type="ECO:0000259" key="8">
    <source>
        <dbReference type="PROSITE" id="PS50893"/>
    </source>
</evidence>
<dbReference type="GO" id="GO:0140359">
    <property type="term" value="F:ABC-type transporter activity"/>
    <property type="evidence" value="ECO:0007669"/>
    <property type="project" value="InterPro"/>
</dbReference>
<feature type="transmembrane region" description="Helical" evidence="7">
    <location>
        <begin position="1028"/>
        <end position="1051"/>
    </location>
</feature>
<keyword evidence="3" id="KW-0547">Nucleotide-binding</keyword>